<proteinExistence type="predicted"/>
<dbReference type="SUPFAM" id="SSF52047">
    <property type="entry name" value="RNI-like"/>
    <property type="match status" value="1"/>
</dbReference>
<comment type="caution">
    <text evidence="2">The sequence shown here is derived from an EMBL/GenBank/DDBJ whole genome shotgun (WGS) entry which is preliminary data.</text>
</comment>
<dbReference type="AlphaFoldDB" id="A0A9W9AXB4"/>
<dbReference type="InterPro" id="IPR032675">
    <property type="entry name" value="LRR_dom_sf"/>
</dbReference>
<dbReference type="InterPro" id="IPR001810">
    <property type="entry name" value="F-box_dom"/>
</dbReference>
<reference evidence="2" key="2">
    <citation type="journal article" date="2023" name="Proc. Natl. Acad. Sci. U.S.A.">
        <title>A global phylogenomic analysis of the shiitake genus Lentinula.</title>
        <authorList>
            <person name="Sierra-Patev S."/>
            <person name="Min B."/>
            <person name="Naranjo-Ortiz M."/>
            <person name="Looney B."/>
            <person name="Konkel Z."/>
            <person name="Slot J.C."/>
            <person name="Sakamoto Y."/>
            <person name="Steenwyk J.L."/>
            <person name="Rokas A."/>
            <person name="Carro J."/>
            <person name="Camarero S."/>
            <person name="Ferreira P."/>
            <person name="Molpeceres G."/>
            <person name="Ruiz-Duenas F.J."/>
            <person name="Serrano A."/>
            <person name="Henrissat B."/>
            <person name="Drula E."/>
            <person name="Hughes K.W."/>
            <person name="Mata J.L."/>
            <person name="Ishikawa N.K."/>
            <person name="Vargas-Isla R."/>
            <person name="Ushijima S."/>
            <person name="Smith C.A."/>
            <person name="Donoghue J."/>
            <person name="Ahrendt S."/>
            <person name="Andreopoulos W."/>
            <person name="He G."/>
            <person name="LaButti K."/>
            <person name="Lipzen A."/>
            <person name="Ng V."/>
            <person name="Riley R."/>
            <person name="Sandor L."/>
            <person name="Barry K."/>
            <person name="Martinez A.T."/>
            <person name="Xiao Y."/>
            <person name="Gibbons J.G."/>
            <person name="Terashima K."/>
            <person name="Grigoriev I.V."/>
            <person name="Hibbett D."/>
        </authorList>
    </citation>
    <scope>NUCLEOTIDE SEQUENCE</scope>
    <source>
        <strain evidence="2">Sp2 HRB7682 ss15</strain>
    </source>
</reference>
<accession>A0A9W9AXB4</accession>
<organism evidence="2 3">
    <name type="scientific">Lentinula lateritia</name>
    <dbReference type="NCBI Taxonomy" id="40482"/>
    <lineage>
        <taxon>Eukaryota</taxon>
        <taxon>Fungi</taxon>
        <taxon>Dikarya</taxon>
        <taxon>Basidiomycota</taxon>
        <taxon>Agaricomycotina</taxon>
        <taxon>Agaricomycetes</taxon>
        <taxon>Agaricomycetidae</taxon>
        <taxon>Agaricales</taxon>
        <taxon>Marasmiineae</taxon>
        <taxon>Omphalotaceae</taxon>
        <taxon>Lentinula</taxon>
    </lineage>
</organism>
<dbReference type="PROSITE" id="PS50181">
    <property type="entry name" value="FBOX"/>
    <property type="match status" value="1"/>
</dbReference>
<gene>
    <name evidence="2" type="ORF">C8J55DRAFT_602614</name>
</gene>
<dbReference type="Gene3D" id="3.80.10.10">
    <property type="entry name" value="Ribonuclease Inhibitor"/>
    <property type="match status" value="1"/>
</dbReference>
<evidence type="ECO:0000313" key="3">
    <source>
        <dbReference type="Proteomes" id="UP001150238"/>
    </source>
</evidence>
<feature type="domain" description="F-box" evidence="1">
    <location>
        <begin position="31"/>
        <end position="83"/>
    </location>
</feature>
<sequence length="580" mass="65833">MTWTVQPTAPSQSLRPLTFDRANRGRPVNSLFPLFRLPVEVLQDVASYIPSLDLETLAFLDRDCRQLARSVQFSNVRLTYNDASLGLVETLLAEMQARNGSVQALGLCIRHLTIELGTPSLTEARLTRYPNLNDLHKRLPGPKRAQDALLGALATILSCSLPNLQSLNWQSRIVISAELMQSITMSNARHVSINRASFDPNLDVFDFYSSPNWPIESLVLNAEWMISNSENISSVTNIMTDMLRAASPTLQSLSWKGMRLPLYLSFGRETLNFPRLRALYLEAVPMADFSILSSFLSSSNRITSLEVSSSDRNTADFLAHRGHLEALESFSWINQHTTVDEDIIFFLEANCQLRSLSIAQSLPPTTIDTRILPVVKLSFLRLTSLHLVWDAIAVPENSLSVIGSLHQLRRLWLSAGNQLGWCTNWKIEHDVVLHSLRPLTQLESLTFSRDSYAVNGHPLLDSSIEKYYVNAVFPRNINFQNYLTTDERALLEKAIGLANYIDMSFEQARSLQSRLMKAAWERWHQQRMLKLAELYANAFAHLSWCYMGQYSMKLERTDSGIYAIAETPFRENIRPPYPLH</sequence>
<evidence type="ECO:0000259" key="1">
    <source>
        <dbReference type="PROSITE" id="PS50181"/>
    </source>
</evidence>
<protein>
    <recommendedName>
        <fullName evidence="1">F-box domain-containing protein</fullName>
    </recommendedName>
</protein>
<dbReference type="EMBL" id="JANVFS010000004">
    <property type="protein sequence ID" value="KAJ4492613.1"/>
    <property type="molecule type" value="Genomic_DNA"/>
</dbReference>
<dbReference type="Proteomes" id="UP001150238">
    <property type="component" value="Unassembled WGS sequence"/>
</dbReference>
<name>A0A9W9AXB4_9AGAR</name>
<reference evidence="2" key="1">
    <citation type="submission" date="2022-08" db="EMBL/GenBank/DDBJ databases">
        <authorList>
            <consortium name="DOE Joint Genome Institute"/>
            <person name="Min B."/>
            <person name="Riley R."/>
            <person name="Sierra-Patev S."/>
            <person name="Naranjo-Ortiz M."/>
            <person name="Looney B."/>
            <person name="Konkel Z."/>
            <person name="Slot J.C."/>
            <person name="Sakamoto Y."/>
            <person name="Steenwyk J.L."/>
            <person name="Rokas A."/>
            <person name="Carro J."/>
            <person name="Camarero S."/>
            <person name="Ferreira P."/>
            <person name="Molpeceres G."/>
            <person name="Ruiz-Duenas F.J."/>
            <person name="Serrano A."/>
            <person name="Henrissat B."/>
            <person name="Drula E."/>
            <person name="Hughes K.W."/>
            <person name="Mata J.L."/>
            <person name="Ishikawa N.K."/>
            <person name="Vargas-Isla R."/>
            <person name="Ushijima S."/>
            <person name="Smith C.A."/>
            <person name="Ahrendt S."/>
            <person name="Andreopoulos W."/>
            <person name="He G."/>
            <person name="Labutti K."/>
            <person name="Lipzen A."/>
            <person name="Ng V."/>
            <person name="Sandor L."/>
            <person name="Barry K."/>
            <person name="Martinez A.T."/>
            <person name="Xiao Y."/>
            <person name="Gibbons J.G."/>
            <person name="Terashima K."/>
            <person name="Hibbett D.S."/>
            <person name="Grigoriev I.V."/>
        </authorList>
    </citation>
    <scope>NUCLEOTIDE SEQUENCE</scope>
    <source>
        <strain evidence="2">Sp2 HRB7682 ss15</strain>
    </source>
</reference>
<evidence type="ECO:0000313" key="2">
    <source>
        <dbReference type="EMBL" id="KAJ4492613.1"/>
    </source>
</evidence>